<reference evidence="1 2" key="1">
    <citation type="journal article" date="2016" name="Mol. Biol. Evol.">
        <title>Comparative Genomics of Early-Diverging Mushroom-Forming Fungi Provides Insights into the Origins of Lignocellulose Decay Capabilities.</title>
        <authorList>
            <person name="Nagy L.G."/>
            <person name="Riley R."/>
            <person name="Tritt A."/>
            <person name="Adam C."/>
            <person name="Daum C."/>
            <person name="Floudas D."/>
            <person name="Sun H."/>
            <person name="Yadav J.S."/>
            <person name="Pangilinan J."/>
            <person name="Larsson K.H."/>
            <person name="Matsuura K."/>
            <person name="Barry K."/>
            <person name="Labutti K."/>
            <person name="Kuo R."/>
            <person name="Ohm R.A."/>
            <person name="Bhattacharya S.S."/>
            <person name="Shirouzu T."/>
            <person name="Yoshinaga Y."/>
            <person name="Martin F.M."/>
            <person name="Grigoriev I.V."/>
            <person name="Hibbett D.S."/>
        </authorList>
    </citation>
    <scope>NUCLEOTIDE SEQUENCE [LARGE SCALE GENOMIC DNA]</scope>
    <source>
        <strain evidence="1 2">HHB12029</strain>
    </source>
</reference>
<accession>A0A165PYK0</accession>
<dbReference type="Proteomes" id="UP000077266">
    <property type="component" value="Unassembled WGS sequence"/>
</dbReference>
<keyword evidence="2" id="KW-1185">Reference proteome</keyword>
<sequence>MSPPHSAPSVESPVPPCCCTACCKRSCPHPPYCEAFSPQRVVAAVPSTVAATLYSDTTCGFGLEAWLADADSHVEYGPEEQRTADDCKDCTDTTSEDRQCAPHSLTDSTNLPPRFCTLTSGYQVVPSVRRLVQAAAYDNVRQRLELATHVQ</sequence>
<dbReference type="AlphaFoldDB" id="A0A165PYK0"/>
<evidence type="ECO:0000313" key="2">
    <source>
        <dbReference type="Proteomes" id="UP000077266"/>
    </source>
</evidence>
<organism evidence="1 2">
    <name type="scientific">Exidia glandulosa HHB12029</name>
    <dbReference type="NCBI Taxonomy" id="1314781"/>
    <lineage>
        <taxon>Eukaryota</taxon>
        <taxon>Fungi</taxon>
        <taxon>Dikarya</taxon>
        <taxon>Basidiomycota</taxon>
        <taxon>Agaricomycotina</taxon>
        <taxon>Agaricomycetes</taxon>
        <taxon>Auriculariales</taxon>
        <taxon>Exidiaceae</taxon>
        <taxon>Exidia</taxon>
    </lineage>
</organism>
<evidence type="ECO:0000313" key="1">
    <source>
        <dbReference type="EMBL" id="KZW02841.1"/>
    </source>
</evidence>
<name>A0A165PYK0_EXIGL</name>
<proteinExistence type="predicted"/>
<dbReference type="InParanoid" id="A0A165PYK0"/>
<gene>
    <name evidence="1" type="ORF">EXIGLDRAFT_374337</name>
</gene>
<dbReference type="EMBL" id="KV425886">
    <property type="protein sequence ID" value="KZW02841.1"/>
    <property type="molecule type" value="Genomic_DNA"/>
</dbReference>
<protein>
    <submittedName>
        <fullName evidence="1">Uncharacterized protein</fullName>
    </submittedName>
</protein>